<name>A0A494WA52_9SPHN</name>
<evidence type="ECO:0000313" key="10">
    <source>
        <dbReference type="Proteomes" id="UP000279959"/>
    </source>
</evidence>
<reference evidence="9 10" key="1">
    <citation type="submission" date="2018-05" db="EMBL/GenBank/DDBJ databases">
        <title>Complete Genome Sequence of the Nonylphenol-Degrading Bacterium Sphingobium amiense DSM 16289T.</title>
        <authorList>
            <person name="Ootsuka M."/>
            <person name="Nishizawa T."/>
            <person name="Ohta H."/>
        </authorList>
    </citation>
    <scope>NUCLEOTIDE SEQUENCE [LARGE SCALE GENOMIC DNA]</scope>
    <source>
        <strain evidence="9 10">DSM 16289</strain>
    </source>
</reference>
<keyword evidence="5" id="KW-0408">Iron</keyword>
<proteinExistence type="predicted"/>
<keyword evidence="2" id="KW-0349">Heme</keyword>
<dbReference type="InterPro" id="IPR006067">
    <property type="entry name" value="NO2/SO3_Rdtase_4Fe4S_dom"/>
</dbReference>
<dbReference type="InterPro" id="IPR036136">
    <property type="entry name" value="Nit/Sulf_reduc_fer-like_dom_sf"/>
</dbReference>
<dbReference type="InterPro" id="IPR051329">
    <property type="entry name" value="NIR_SIR_4Fe-4S"/>
</dbReference>
<evidence type="ECO:0000259" key="8">
    <source>
        <dbReference type="Pfam" id="PF03460"/>
    </source>
</evidence>
<dbReference type="Pfam" id="PF03460">
    <property type="entry name" value="NIR_SIR_ferr"/>
    <property type="match status" value="2"/>
</dbReference>
<accession>A0A494WA52</accession>
<dbReference type="InterPro" id="IPR005117">
    <property type="entry name" value="NiRdtase/SiRdtase_haem-b_fer"/>
</dbReference>
<evidence type="ECO:0000256" key="4">
    <source>
        <dbReference type="ARBA" id="ARBA00023002"/>
    </source>
</evidence>
<dbReference type="KEGG" id="sami:SAMIE_1010410"/>
<keyword evidence="4" id="KW-0560">Oxidoreductase</keyword>
<dbReference type="GO" id="GO:0051539">
    <property type="term" value="F:4 iron, 4 sulfur cluster binding"/>
    <property type="evidence" value="ECO:0007669"/>
    <property type="project" value="UniProtKB-KW"/>
</dbReference>
<dbReference type="Proteomes" id="UP000279959">
    <property type="component" value="Chromosome"/>
</dbReference>
<evidence type="ECO:0000259" key="7">
    <source>
        <dbReference type="Pfam" id="PF01077"/>
    </source>
</evidence>
<evidence type="ECO:0000256" key="1">
    <source>
        <dbReference type="ARBA" id="ARBA00022485"/>
    </source>
</evidence>
<evidence type="ECO:0000256" key="2">
    <source>
        <dbReference type="ARBA" id="ARBA00022617"/>
    </source>
</evidence>
<evidence type="ECO:0000256" key="6">
    <source>
        <dbReference type="ARBA" id="ARBA00023014"/>
    </source>
</evidence>
<evidence type="ECO:0000256" key="3">
    <source>
        <dbReference type="ARBA" id="ARBA00022723"/>
    </source>
</evidence>
<evidence type="ECO:0000313" key="9">
    <source>
        <dbReference type="EMBL" id="BBD97540.1"/>
    </source>
</evidence>
<feature type="domain" description="Nitrite/Sulfite reductase ferredoxin-like" evidence="8">
    <location>
        <begin position="52"/>
        <end position="110"/>
    </location>
</feature>
<dbReference type="AlphaFoldDB" id="A0A494WA52"/>
<dbReference type="SUPFAM" id="SSF56014">
    <property type="entry name" value="Nitrite and sulphite reductase 4Fe-4S domain-like"/>
    <property type="match status" value="2"/>
</dbReference>
<protein>
    <submittedName>
        <fullName evidence="9">Nitrite/sulfite reductase</fullName>
    </submittedName>
</protein>
<keyword evidence="1" id="KW-0004">4Fe-4S</keyword>
<dbReference type="Pfam" id="PF01077">
    <property type="entry name" value="NIR_SIR"/>
    <property type="match status" value="2"/>
</dbReference>
<dbReference type="GO" id="GO:0020037">
    <property type="term" value="F:heme binding"/>
    <property type="evidence" value="ECO:0007669"/>
    <property type="project" value="InterPro"/>
</dbReference>
<keyword evidence="10" id="KW-1185">Reference proteome</keyword>
<dbReference type="PANTHER" id="PTHR32439:SF9">
    <property type="entry name" value="BLR3264 PROTEIN"/>
    <property type="match status" value="1"/>
</dbReference>
<dbReference type="GO" id="GO:0046872">
    <property type="term" value="F:metal ion binding"/>
    <property type="evidence" value="ECO:0007669"/>
    <property type="project" value="UniProtKB-KW"/>
</dbReference>
<dbReference type="PANTHER" id="PTHR32439">
    <property type="entry name" value="FERREDOXIN--NITRITE REDUCTASE, CHLOROPLASTIC"/>
    <property type="match status" value="1"/>
</dbReference>
<dbReference type="RefSeq" id="WP_066699089.1">
    <property type="nucleotide sequence ID" value="NZ_AP018664.1"/>
</dbReference>
<sequence>MYRYDSYDQSMVDIRVEEFREQVQRRLTGALTEDQFKPLRLMNGLYLQLHAYMLRVAIPYGTLSGRQLRKLGEIAAKYDRGYGHFTTRQNLQYNWIKLADAPDILAELASVEMHAIQTSGNCIRNISSDQYAGVAADELTDPRPWAELLRQWSSFHPEFTYLPRKFKICVIAAEEDRAAMRLHDIGLKLVERDGRIGAEVYAGGGMGRTPMIAPLIRDFVGEDEIISYLEACLRVYNRYGRRDNKYKARIKILVHELGVEEYKRQVEEEYAHMRDLGLNPPVEELARIRAFFASPAYETGLSEEVDRTDPAFALWVDRQVAAHKAPGYAIVNISLKPLTGIPGDASAEQIAAIADLAERYSLDEVRVTHAQNLVLPHVKKADLPAIWQALEDVGLAEANLDLITDIIACPGLDYCALANARSIPLAQKIAQRFADAERQAELGELKLKISGCINACGHHHAGHIGILGVDRKGVENFQLLLGGSGAEDAALGQITGPGFSEDGVVDAIEKVTDIYLAQREQGERFLDTYRRIGMKPFKEAIYG</sequence>
<dbReference type="InterPro" id="IPR045854">
    <property type="entry name" value="NO2/SO3_Rdtase_4Fe4S_sf"/>
</dbReference>
<dbReference type="EMBL" id="AP018664">
    <property type="protein sequence ID" value="BBD97540.1"/>
    <property type="molecule type" value="Genomic_DNA"/>
</dbReference>
<evidence type="ECO:0000256" key="5">
    <source>
        <dbReference type="ARBA" id="ARBA00023004"/>
    </source>
</evidence>
<gene>
    <name evidence="9" type="ORF">SAMIE_1010410</name>
</gene>
<dbReference type="Gene3D" id="3.90.480.10">
    <property type="entry name" value="Sulfite Reductase Hemoprotein,Domain 2"/>
    <property type="match status" value="1"/>
</dbReference>
<organism evidence="9 10">
    <name type="scientific">Sphingobium amiense</name>
    <dbReference type="NCBI Taxonomy" id="135719"/>
    <lineage>
        <taxon>Bacteria</taxon>
        <taxon>Pseudomonadati</taxon>
        <taxon>Pseudomonadota</taxon>
        <taxon>Alphaproteobacteria</taxon>
        <taxon>Sphingomonadales</taxon>
        <taxon>Sphingomonadaceae</taxon>
        <taxon>Sphingobium</taxon>
    </lineage>
</organism>
<dbReference type="SUPFAM" id="SSF55124">
    <property type="entry name" value="Nitrite/Sulfite reductase N-terminal domain-like"/>
    <property type="match status" value="2"/>
</dbReference>
<dbReference type="Gene3D" id="3.30.413.10">
    <property type="entry name" value="Sulfite Reductase Hemoprotein, domain 1"/>
    <property type="match status" value="2"/>
</dbReference>
<keyword evidence="6" id="KW-0411">Iron-sulfur</keyword>
<feature type="domain" description="Nitrite/sulphite reductase 4Fe-4S" evidence="7">
    <location>
        <begin position="403"/>
        <end position="541"/>
    </location>
</feature>
<dbReference type="GO" id="GO:0016491">
    <property type="term" value="F:oxidoreductase activity"/>
    <property type="evidence" value="ECO:0007669"/>
    <property type="project" value="UniProtKB-KW"/>
</dbReference>
<feature type="domain" description="Nitrite/Sulfite reductase ferredoxin-like" evidence="8">
    <location>
        <begin position="341"/>
        <end position="392"/>
    </location>
</feature>
<feature type="domain" description="Nitrite/sulphite reductase 4Fe-4S" evidence="7">
    <location>
        <begin position="119"/>
        <end position="272"/>
    </location>
</feature>
<keyword evidence="3" id="KW-0479">Metal-binding</keyword>